<evidence type="ECO:0000313" key="1">
    <source>
        <dbReference type="EMBL" id="KAI3682996.1"/>
    </source>
</evidence>
<reference evidence="2" key="1">
    <citation type="journal article" date="2022" name="Mol. Ecol. Resour.">
        <title>The genomes of chicory, endive, great burdock and yacon provide insights into Asteraceae palaeo-polyploidization history and plant inulin production.</title>
        <authorList>
            <person name="Fan W."/>
            <person name="Wang S."/>
            <person name="Wang H."/>
            <person name="Wang A."/>
            <person name="Jiang F."/>
            <person name="Liu H."/>
            <person name="Zhao H."/>
            <person name="Xu D."/>
            <person name="Zhang Y."/>
        </authorList>
    </citation>
    <scope>NUCLEOTIDE SEQUENCE [LARGE SCALE GENOMIC DNA]</scope>
    <source>
        <strain evidence="2">cv. Yunnan</strain>
    </source>
</reference>
<gene>
    <name evidence="1" type="ORF">L1987_83438</name>
</gene>
<accession>A0ACB8YC59</accession>
<dbReference type="Proteomes" id="UP001056120">
    <property type="component" value="Linkage Group LG28"/>
</dbReference>
<evidence type="ECO:0000313" key="2">
    <source>
        <dbReference type="Proteomes" id="UP001056120"/>
    </source>
</evidence>
<comment type="caution">
    <text evidence="1">The sequence shown here is derived from an EMBL/GenBank/DDBJ whole genome shotgun (WGS) entry which is preliminary data.</text>
</comment>
<sequence length="261" mass="28561">MVEYVWKELDRISTLTQQPIMISLQWSYNKSVMLLFRDKLGNNRARIHNSSHGQKVFLGGGSSVDGPPTPLCGTSIDQIVIAQATSPRDNTKLVNGAIIVATGIGKPQPPMLVLHDHYGGYVGSLPSYDALPLGGPCSIRGFNMGGIGASRFQLADSLSQQTPLPVILETMDYFFSNVISNIFTSINELKVVSDGHMTSISDNCSSLRAHSCTQFFTSVLTDKDSFITDLFTFDFLDSLPAYTQVTLRPLPYPHLPKTVIT</sequence>
<name>A0ACB8YC59_9ASTR</name>
<organism evidence="1 2">
    <name type="scientific">Smallanthus sonchifolius</name>
    <dbReference type="NCBI Taxonomy" id="185202"/>
    <lineage>
        <taxon>Eukaryota</taxon>
        <taxon>Viridiplantae</taxon>
        <taxon>Streptophyta</taxon>
        <taxon>Embryophyta</taxon>
        <taxon>Tracheophyta</taxon>
        <taxon>Spermatophyta</taxon>
        <taxon>Magnoliopsida</taxon>
        <taxon>eudicotyledons</taxon>
        <taxon>Gunneridae</taxon>
        <taxon>Pentapetalae</taxon>
        <taxon>asterids</taxon>
        <taxon>campanulids</taxon>
        <taxon>Asterales</taxon>
        <taxon>Asteraceae</taxon>
        <taxon>Asteroideae</taxon>
        <taxon>Heliantheae alliance</taxon>
        <taxon>Millerieae</taxon>
        <taxon>Smallanthus</taxon>
    </lineage>
</organism>
<keyword evidence="2" id="KW-1185">Reference proteome</keyword>
<dbReference type="EMBL" id="CM042045">
    <property type="protein sequence ID" value="KAI3682996.1"/>
    <property type="molecule type" value="Genomic_DNA"/>
</dbReference>
<proteinExistence type="predicted"/>
<protein>
    <submittedName>
        <fullName evidence="1">Uncharacterized protein</fullName>
    </submittedName>
</protein>
<reference evidence="1 2" key="2">
    <citation type="journal article" date="2022" name="Mol. Ecol. Resour.">
        <title>The genomes of chicory, endive, great burdock and yacon provide insights into Asteraceae paleo-polyploidization history and plant inulin production.</title>
        <authorList>
            <person name="Fan W."/>
            <person name="Wang S."/>
            <person name="Wang H."/>
            <person name="Wang A."/>
            <person name="Jiang F."/>
            <person name="Liu H."/>
            <person name="Zhao H."/>
            <person name="Xu D."/>
            <person name="Zhang Y."/>
        </authorList>
    </citation>
    <scope>NUCLEOTIDE SEQUENCE [LARGE SCALE GENOMIC DNA]</scope>
    <source>
        <strain evidence="2">cv. Yunnan</strain>
        <tissue evidence="1">Leaves</tissue>
    </source>
</reference>